<evidence type="ECO:0008006" key="4">
    <source>
        <dbReference type="Google" id="ProtNLM"/>
    </source>
</evidence>
<dbReference type="Proteomes" id="UP000181903">
    <property type="component" value="Chromosome I"/>
</dbReference>
<sequence length="206" mass="21754">MKSPHTLLAALLLLSAGSAFAASPVDLNVQGSITPSACEPGLSKGGNLDLGKLSAKDLNVDTATNLQHHILQLNVKCQAATLLALEPRDNRAGSGHDETAERFGLGLVNGNEKLGDMALALMNATADGVASRTITSWNNGLTWHPSVYFRPAEILSVAVDTVNTPTPVQQLIADFYVMPRIAPSKDLTLDNEVPIDGSVTLTVKYL</sequence>
<gene>
    <name evidence="2" type="ORF">SAMN04490208_2230</name>
</gene>
<proteinExistence type="predicted"/>
<protein>
    <recommendedName>
        <fullName evidence="4">DUF1120 domain-containing protein</fullName>
    </recommendedName>
</protein>
<organism evidence="2 3">
    <name type="scientific">Pseudomonas poae</name>
    <dbReference type="NCBI Taxonomy" id="200451"/>
    <lineage>
        <taxon>Bacteria</taxon>
        <taxon>Pseudomonadati</taxon>
        <taxon>Pseudomonadota</taxon>
        <taxon>Gammaproteobacteria</taxon>
        <taxon>Pseudomonadales</taxon>
        <taxon>Pseudomonadaceae</taxon>
        <taxon>Pseudomonas</taxon>
    </lineage>
</organism>
<reference evidence="2 3" key="1">
    <citation type="submission" date="2016-10" db="EMBL/GenBank/DDBJ databases">
        <authorList>
            <person name="Varghese N."/>
            <person name="Submissions S."/>
        </authorList>
    </citation>
    <scope>NUCLEOTIDE SEQUENCE [LARGE SCALE GENOMIC DNA]</scope>
    <source>
        <strain evidence="2 3">BS2776</strain>
    </source>
</reference>
<feature type="chain" id="PRO_5047074805" description="DUF1120 domain-containing protein" evidence="1">
    <location>
        <begin position="22"/>
        <end position="206"/>
    </location>
</feature>
<evidence type="ECO:0000313" key="2">
    <source>
        <dbReference type="EMBL" id="SDO00971.1"/>
    </source>
</evidence>
<dbReference type="EMBL" id="LT629706">
    <property type="protein sequence ID" value="SDO00971.1"/>
    <property type="molecule type" value="Genomic_DNA"/>
</dbReference>
<dbReference type="Pfam" id="PF06551">
    <property type="entry name" value="DUF1120"/>
    <property type="match status" value="1"/>
</dbReference>
<evidence type="ECO:0000256" key="1">
    <source>
        <dbReference type="SAM" id="SignalP"/>
    </source>
</evidence>
<keyword evidence="1" id="KW-0732">Signal</keyword>
<dbReference type="InterPro" id="IPR010546">
    <property type="entry name" value="DUF1120"/>
</dbReference>
<keyword evidence="3" id="KW-1185">Reference proteome</keyword>
<dbReference type="RefSeq" id="WP_060548368.1">
    <property type="nucleotide sequence ID" value="NZ_JYLI01000003.1"/>
</dbReference>
<evidence type="ECO:0000313" key="3">
    <source>
        <dbReference type="Proteomes" id="UP000181903"/>
    </source>
</evidence>
<name>A0ABY0RG12_9PSED</name>
<accession>A0ABY0RG12</accession>
<feature type="signal peptide" evidence="1">
    <location>
        <begin position="1"/>
        <end position="21"/>
    </location>
</feature>